<accession>A0A267MNE1</accession>
<organism evidence="2 3">
    <name type="scientific">Anaeromicrobium sediminis</name>
    <dbReference type="NCBI Taxonomy" id="1478221"/>
    <lineage>
        <taxon>Bacteria</taxon>
        <taxon>Bacillati</taxon>
        <taxon>Bacillota</taxon>
        <taxon>Clostridia</taxon>
        <taxon>Peptostreptococcales</taxon>
        <taxon>Thermotaleaceae</taxon>
        <taxon>Anaeromicrobium</taxon>
    </lineage>
</organism>
<keyword evidence="3" id="KW-1185">Reference proteome</keyword>
<feature type="transmembrane region" description="Helical" evidence="1">
    <location>
        <begin position="6"/>
        <end position="26"/>
    </location>
</feature>
<protein>
    <submittedName>
        <fullName evidence="2">Uncharacterized protein</fullName>
    </submittedName>
</protein>
<keyword evidence="1" id="KW-0472">Membrane</keyword>
<dbReference type="AlphaFoldDB" id="A0A267MNE1"/>
<keyword evidence="1" id="KW-1133">Transmembrane helix</keyword>
<dbReference type="EMBL" id="NIBG01000001">
    <property type="protein sequence ID" value="PAB61131.1"/>
    <property type="molecule type" value="Genomic_DNA"/>
</dbReference>
<comment type="caution">
    <text evidence="2">The sequence shown here is derived from an EMBL/GenBank/DDBJ whole genome shotgun (WGS) entry which is preliminary data.</text>
</comment>
<dbReference type="OrthoDB" id="1954039at2"/>
<gene>
    <name evidence="2" type="ORF">CCE28_01520</name>
</gene>
<evidence type="ECO:0000256" key="1">
    <source>
        <dbReference type="SAM" id="Phobius"/>
    </source>
</evidence>
<keyword evidence="1" id="KW-0812">Transmembrane</keyword>
<reference evidence="2 3" key="1">
    <citation type="submission" date="2017-06" db="EMBL/GenBank/DDBJ databases">
        <title>Draft genome sequence of anaerobic fermentative bacterium Anaeromicrobium sediminis DY2726D isolated from West Pacific Ocean sediments.</title>
        <authorList>
            <person name="Zeng X."/>
        </authorList>
    </citation>
    <scope>NUCLEOTIDE SEQUENCE [LARGE SCALE GENOMIC DNA]</scope>
    <source>
        <strain evidence="2 3">DY2726D</strain>
    </source>
</reference>
<sequence>MDITTVYTVGAVLILGIGVTIAFYHYRKRNLEKLFNHVYETAKQIPKQKKNSFLLLMFKESLSASKHKSNTTSIAGKLNNPKYLEVQLVQMSRILKDTSKVQDKTIKKSLHLLKDYQAWEKDKMDKDKKIV</sequence>
<evidence type="ECO:0000313" key="3">
    <source>
        <dbReference type="Proteomes" id="UP000216024"/>
    </source>
</evidence>
<name>A0A267MNE1_9FIRM</name>
<dbReference type="RefSeq" id="WP_095130258.1">
    <property type="nucleotide sequence ID" value="NZ_NIBG01000001.1"/>
</dbReference>
<dbReference type="Proteomes" id="UP000216024">
    <property type="component" value="Unassembled WGS sequence"/>
</dbReference>
<proteinExistence type="predicted"/>
<evidence type="ECO:0000313" key="2">
    <source>
        <dbReference type="EMBL" id="PAB61131.1"/>
    </source>
</evidence>